<protein>
    <submittedName>
        <fullName evidence="3">Meiosis-specific nuclear structural protein</fullName>
    </submittedName>
</protein>
<feature type="region of interest" description="Disordered" evidence="2">
    <location>
        <begin position="320"/>
        <end position="353"/>
    </location>
</feature>
<feature type="coiled-coil region" evidence="1">
    <location>
        <begin position="116"/>
        <end position="150"/>
    </location>
</feature>
<feature type="region of interest" description="Disordered" evidence="2">
    <location>
        <begin position="249"/>
        <end position="279"/>
    </location>
</feature>
<evidence type="ECO:0000256" key="2">
    <source>
        <dbReference type="SAM" id="MobiDB-lite"/>
    </source>
</evidence>
<dbReference type="AlphaFoldDB" id="A0AAD7KYJ5"/>
<accession>A0AAD7KYJ5</accession>
<proteinExistence type="predicted"/>
<evidence type="ECO:0000313" key="3">
    <source>
        <dbReference type="EMBL" id="KAJ7948249.1"/>
    </source>
</evidence>
<feature type="compositionally biased region" description="Polar residues" evidence="2">
    <location>
        <begin position="320"/>
        <end position="332"/>
    </location>
</feature>
<dbReference type="EMBL" id="JARAOO010000012">
    <property type="protein sequence ID" value="KAJ7948249.1"/>
    <property type="molecule type" value="Genomic_DNA"/>
</dbReference>
<keyword evidence="1" id="KW-0175">Coiled coil</keyword>
<name>A0AAD7KYJ5_QUISA</name>
<reference evidence="3" key="1">
    <citation type="journal article" date="2023" name="Science">
        <title>Elucidation of the pathway for biosynthesis of saponin adjuvants from the soapbark tree.</title>
        <authorList>
            <person name="Reed J."/>
            <person name="Orme A."/>
            <person name="El-Demerdash A."/>
            <person name="Owen C."/>
            <person name="Martin L.B.B."/>
            <person name="Misra R.C."/>
            <person name="Kikuchi S."/>
            <person name="Rejzek M."/>
            <person name="Martin A.C."/>
            <person name="Harkess A."/>
            <person name="Leebens-Mack J."/>
            <person name="Louveau T."/>
            <person name="Stephenson M.J."/>
            <person name="Osbourn A."/>
        </authorList>
    </citation>
    <scope>NUCLEOTIDE SEQUENCE</scope>
    <source>
        <strain evidence="3">S10</strain>
    </source>
</reference>
<evidence type="ECO:0000313" key="4">
    <source>
        <dbReference type="Proteomes" id="UP001163823"/>
    </source>
</evidence>
<feature type="compositionally biased region" description="Basic and acidic residues" evidence="2">
    <location>
        <begin position="333"/>
        <end position="353"/>
    </location>
</feature>
<dbReference type="PANTHER" id="PTHR36386">
    <property type="entry name" value="OS06G0683900 PROTEIN"/>
    <property type="match status" value="1"/>
</dbReference>
<evidence type="ECO:0000256" key="1">
    <source>
        <dbReference type="SAM" id="Coils"/>
    </source>
</evidence>
<dbReference type="KEGG" id="qsa:O6P43_028758"/>
<gene>
    <name evidence="3" type="ORF">O6P43_028758</name>
</gene>
<keyword evidence="4" id="KW-1185">Reference proteome</keyword>
<dbReference type="Proteomes" id="UP001163823">
    <property type="component" value="Chromosome 12"/>
</dbReference>
<dbReference type="PANTHER" id="PTHR36386:SF1">
    <property type="entry name" value="OS06G0683900 PROTEIN"/>
    <property type="match status" value="1"/>
</dbReference>
<organism evidence="3 4">
    <name type="scientific">Quillaja saponaria</name>
    <name type="common">Soap bark tree</name>
    <dbReference type="NCBI Taxonomy" id="32244"/>
    <lineage>
        <taxon>Eukaryota</taxon>
        <taxon>Viridiplantae</taxon>
        <taxon>Streptophyta</taxon>
        <taxon>Embryophyta</taxon>
        <taxon>Tracheophyta</taxon>
        <taxon>Spermatophyta</taxon>
        <taxon>Magnoliopsida</taxon>
        <taxon>eudicotyledons</taxon>
        <taxon>Gunneridae</taxon>
        <taxon>Pentapetalae</taxon>
        <taxon>rosids</taxon>
        <taxon>fabids</taxon>
        <taxon>Fabales</taxon>
        <taxon>Quillajaceae</taxon>
        <taxon>Quillaja</taxon>
    </lineage>
</organism>
<comment type="caution">
    <text evidence="3">The sequence shown here is derived from an EMBL/GenBank/DDBJ whole genome shotgun (WGS) entry which is preliminary data.</text>
</comment>
<sequence>MSILQYPDSTNAPELQIWNNAAFDNEDSEGFSAPKKNSWSNLHPVYENCSESLESDCSKENLSPELVKSALSSKSWVPIKLLHPHGVVSNSQRKPLKLFKDGDCMVEQEYEKVRDEKKIDAEIEEIEKEIKRLSSRLEGLRLEKIEQRAKMIERRGRIVPAKFMDSKQSVKVPDVAKKIEEPLSSSSISKLNRRGVSLGPTEIIAGVRSRFPAKLEITPVQPIQSRRKSCFWKLQDIDEVKAIKERRQSLSVSPKSKKTVGKIQAQKHAATTVGSKRPAKKEDEVLSLIQPKKLFKDGEKSVPSKRPLRPGRVVASRYNQIASQPTGNSTTIDARKRSLPENEKEEGKRCDKRLASSVGKSCGYQGMEGRIKKKWEIPSEIVVYKGEEEKKSGSAMANIADVLPKIKTIRYVNASPRDSGPAKRVAQLLGKKSYFCPDEEVEASVCQALSFSEEDAEGVLNS</sequence>